<evidence type="ECO:0000313" key="4">
    <source>
        <dbReference type="EMBL" id="MDC3419989.1"/>
    </source>
</evidence>
<reference evidence="4" key="1">
    <citation type="submission" date="2022-06" db="EMBL/GenBank/DDBJ databases">
        <title>Aquibacillus sp. a new bacterium isolated from soil saline samples.</title>
        <authorList>
            <person name="Galisteo C."/>
            <person name="De La Haba R."/>
            <person name="Sanchez-Porro C."/>
            <person name="Ventosa A."/>
        </authorList>
    </citation>
    <scope>NUCLEOTIDE SEQUENCE</scope>
    <source>
        <strain evidence="4">JCM 12387</strain>
    </source>
</reference>
<dbReference type="GO" id="GO:0016020">
    <property type="term" value="C:membrane"/>
    <property type="evidence" value="ECO:0007669"/>
    <property type="project" value="UniProtKB-UniRule"/>
</dbReference>
<dbReference type="Pfam" id="PF00563">
    <property type="entry name" value="EAL"/>
    <property type="match status" value="1"/>
</dbReference>
<feature type="transmembrane region" description="Helical" evidence="1">
    <location>
        <begin position="52"/>
        <end position="73"/>
    </location>
</feature>
<evidence type="ECO:0000259" key="3">
    <source>
        <dbReference type="PROSITE" id="PS50924"/>
    </source>
</evidence>
<proteinExistence type="predicted"/>
<feature type="domain" description="MHYT" evidence="3">
    <location>
        <begin position="17"/>
        <end position="208"/>
    </location>
</feature>
<dbReference type="SMART" id="SM00052">
    <property type="entry name" value="EAL"/>
    <property type="match status" value="1"/>
</dbReference>
<dbReference type="InterPro" id="IPR005330">
    <property type="entry name" value="MHYT_dom"/>
</dbReference>
<comment type="caution">
    <text evidence="4">The sequence shown here is derived from an EMBL/GenBank/DDBJ whole genome shotgun (WGS) entry which is preliminary data.</text>
</comment>
<gene>
    <name evidence="4" type="ORF">NC661_06350</name>
</gene>
<dbReference type="InterPro" id="IPR029787">
    <property type="entry name" value="Nucleotide_cyclase"/>
</dbReference>
<feature type="transmembrane region" description="Helical" evidence="1">
    <location>
        <begin position="85"/>
        <end position="107"/>
    </location>
</feature>
<dbReference type="SUPFAM" id="SSF55073">
    <property type="entry name" value="Nucleotide cyclase"/>
    <property type="match status" value="1"/>
</dbReference>
<feature type="transmembrane region" description="Helical" evidence="1">
    <location>
        <begin position="228"/>
        <end position="249"/>
    </location>
</feature>
<protein>
    <submittedName>
        <fullName evidence="4">EAL domain-containing protein</fullName>
    </submittedName>
</protein>
<dbReference type="SUPFAM" id="SSF141868">
    <property type="entry name" value="EAL domain-like"/>
    <property type="match status" value="1"/>
</dbReference>
<feature type="transmembrane region" description="Helical" evidence="1">
    <location>
        <begin position="185"/>
        <end position="208"/>
    </location>
</feature>
<dbReference type="PANTHER" id="PTHR33121">
    <property type="entry name" value="CYCLIC DI-GMP PHOSPHODIESTERASE PDEF"/>
    <property type="match status" value="1"/>
</dbReference>
<dbReference type="InterPro" id="IPR001633">
    <property type="entry name" value="EAL_dom"/>
</dbReference>
<dbReference type="InterPro" id="IPR043128">
    <property type="entry name" value="Rev_trsase/Diguanyl_cyclase"/>
</dbReference>
<keyword evidence="1" id="KW-1133">Transmembrane helix</keyword>
<dbReference type="PROSITE" id="PS50924">
    <property type="entry name" value="MHYT"/>
    <property type="match status" value="1"/>
</dbReference>
<keyword evidence="1" id="KW-0812">Transmembrane</keyword>
<dbReference type="Gene3D" id="3.20.20.450">
    <property type="entry name" value="EAL domain"/>
    <property type="match status" value="1"/>
</dbReference>
<evidence type="ECO:0000256" key="1">
    <source>
        <dbReference type="PROSITE-ProRule" id="PRU00244"/>
    </source>
</evidence>
<dbReference type="Proteomes" id="UP001145072">
    <property type="component" value="Unassembled WGS sequence"/>
</dbReference>
<dbReference type="RefSeq" id="WP_259868637.1">
    <property type="nucleotide sequence ID" value="NZ_JAMQJZ010000004.1"/>
</dbReference>
<dbReference type="EMBL" id="JAMQJZ010000004">
    <property type="protein sequence ID" value="MDC3419989.1"/>
    <property type="molecule type" value="Genomic_DNA"/>
</dbReference>
<name>A0A9X3WMI7_9BACI</name>
<dbReference type="InterPro" id="IPR050706">
    <property type="entry name" value="Cyclic-di-GMP_PDE-like"/>
</dbReference>
<dbReference type="InterPro" id="IPR035919">
    <property type="entry name" value="EAL_sf"/>
</dbReference>
<dbReference type="Gene3D" id="3.30.70.270">
    <property type="match status" value="1"/>
</dbReference>
<evidence type="ECO:0000259" key="2">
    <source>
        <dbReference type="PROSITE" id="PS50883"/>
    </source>
</evidence>
<dbReference type="CDD" id="cd01948">
    <property type="entry name" value="EAL"/>
    <property type="match status" value="1"/>
</dbReference>
<dbReference type="GO" id="GO:0071111">
    <property type="term" value="F:cyclic-guanylate-specific phosphodiesterase activity"/>
    <property type="evidence" value="ECO:0007669"/>
    <property type="project" value="InterPro"/>
</dbReference>
<dbReference type="InterPro" id="IPR000160">
    <property type="entry name" value="GGDEF_dom"/>
</dbReference>
<organism evidence="4 5">
    <name type="scientific">Aquibacillus koreensis</name>
    <dbReference type="NCBI Taxonomy" id="279446"/>
    <lineage>
        <taxon>Bacteria</taxon>
        <taxon>Bacillati</taxon>
        <taxon>Bacillota</taxon>
        <taxon>Bacilli</taxon>
        <taxon>Bacillales</taxon>
        <taxon>Bacillaceae</taxon>
        <taxon>Aquibacillus</taxon>
    </lineage>
</organism>
<feature type="domain" description="EAL" evidence="2">
    <location>
        <begin position="421"/>
        <end position="676"/>
    </location>
</feature>
<keyword evidence="5" id="KW-1185">Reference proteome</keyword>
<dbReference type="PROSITE" id="PS50883">
    <property type="entry name" value="EAL"/>
    <property type="match status" value="1"/>
</dbReference>
<feature type="transmembrane region" description="Helical" evidence="1">
    <location>
        <begin position="20"/>
        <end position="40"/>
    </location>
</feature>
<feature type="transmembrane region" description="Helical" evidence="1">
    <location>
        <begin position="151"/>
        <end position="173"/>
    </location>
</feature>
<dbReference type="PANTHER" id="PTHR33121:SF71">
    <property type="entry name" value="OXYGEN SENSOR PROTEIN DOSP"/>
    <property type="match status" value="1"/>
</dbReference>
<feature type="transmembrane region" description="Helical" evidence="1">
    <location>
        <begin position="114"/>
        <end position="131"/>
    </location>
</feature>
<accession>A0A9X3WMI7</accession>
<dbReference type="Pfam" id="PF03707">
    <property type="entry name" value="MHYT"/>
    <property type="match status" value="3"/>
</dbReference>
<dbReference type="Pfam" id="PF00990">
    <property type="entry name" value="GGDEF"/>
    <property type="match status" value="1"/>
</dbReference>
<evidence type="ECO:0000313" key="5">
    <source>
        <dbReference type="Proteomes" id="UP001145072"/>
    </source>
</evidence>
<dbReference type="AlphaFoldDB" id="A0A9X3WMI7"/>
<keyword evidence="1" id="KW-0472">Membrane</keyword>
<dbReference type="SMART" id="SM00267">
    <property type="entry name" value="GGDEF"/>
    <property type="match status" value="1"/>
</dbReference>
<sequence>MFTPLNPEQYVRIEGEYDTTVVFLSILLACFASYTALSMNERMQQNSFFNKNIWLLLASAAMGFGIWSMHFVAMSAFHLPVMMSYNHVLTILSILPAFLASLLAFNFLNRPKSFLAFISSGVVMGIGISTMHYVGMASMEMEAEYVYDVKVFLTSVFIAIIVSIVSLIVFSSLQRFMANRLIKIVTSIIMGSAVASMHYTGMAGTSFYQKIDQMGNHESTHQMDMSLLIVSVSVGVGLLFVLLLLSSVLDRYIDYRVNYFDFLTKLPNGRHFQKVLSSSSTIQCLAVMELKNLEKINTDFGYEYGDEIIDYVANQLQQKNLPFSTIYKIDGSRFAISMNRLDQFPLLVRSMKAFAEHCKEAIFIINRNIKLEVVCALSTSAQAENAKSIYANTLAVINHHSITKQKQVTIFDPKIHMYSFERDIVEGIDRAMKNNDLFLVYQPKIGSESLQIVGFEALIRWKHPIHGNLSPVQFLPVLEQNERIFDVTDWVIEEVCKQIVKWHQAGYPIWQVSVNIPGDYVSSPRLLDTLKAMVQRYQLEPKYLELEMTETSFVKSIESAMRAISTFKKEGFMVALDDFGTGVSSLSYLRQMPISTLKIDKAFVEKIPESEKDASILKAISDLGRSLQLEIVIEGVETEEQVAYIQQLCPSVAYQGYYFSKPLAVDEVVKWIENHQAS</sequence>